<evidence type="ECO:0000313" key="2">
    <source>
        <dbReference type="Proteomes" id="UP000707731"/>
    </source>
</evidence>
<accession>A0ABS0DJ95</accession>
<name>A0ABS0DJ95_9NOCA</name>
<dbReference type="Pfam" id="PF23140">
    <property type="entry name" value="Gp80"/>
    <property type="match status" value="1"/>
</dbReference>
<proteinExistence type="predicted"/>
<evidence type="ECO:0000313" key="1">
    <source>
        <dbReference type="EMBL" id="MBF6358220.1"/>
    </source>
</evidence>
<sequence length="117" mass="11706">MAIAVGATRQVLADAYKTLSGAATVWVSLHTADPGTTGASEASGGGYVRVQGTWSSGTGGALTMPELSFTCPAGSYTHVGLWSASSAGTFYDKTSLAPNITLNSAGTIKVTPSFAVS</sequence>
<comment type="caution">
    <text evidence="1">The sequence shown here is derived from an EMBL/GenBank/DDBJ whole genome shotgun (WGS) entry which is preliminary data.</text>
</comment>
<organism evidence="1 2">
    <name type="scientific">Nocardia higoensis</name>
    <dbReference type="NCBI Taxonomy" id="228599"/>
    <lineage>
        <taxon>Bacteria</taxon>
        <taxon>Bacillati</taxon>
        <taxon>Actinomycetota</taxon>
        <taxon>Actinomycetes</taxon>
        <taxon>Mycobacteriales</taxon>
        <taxon>Nocardiaceae</taxon>
        <taxon>Nocardia</taxon>
    </lineage>
</organism>
<dbReference type="EMBL" id="JADLQN010000010">
    <property type="protein sequence ID" value="MBF6358220.1"/>
    <property type="molecule type" value="Genomic_DNA"/>
</dbReference>
<reference evidence="1 2" key="1">
    <citation type="submission" date="2020-10" db="EMBL/GenBank/DDBJ databases">
        <title>Identification of Nocardia species via Next-generation sequencing and recognition of intraspecies genetic diversity.</title>
        <authorList>
            <person name="Li P."/>
            <person name="Li P."/>
            <person name="Lu B."/>
        </authorList>
    </citation>
    <scope>NUCLEOTIDE SEQUENCE [LARGE SCALE GENOMIC DNA]</scope>
    <source>
        <strain evidence="1 2">BJ06-0143</strain>
    </source>
</reference>
<dbReference type="InterPro" id="IPR056908">
    <property type="entry name" value="Gp80-like"/>
</dbReference>
<gene>
    <name evidence="1" type="ORF">IU449_27360</name>
</gene>
<keyword evidence="2" id="KW-1185">Reference proteome</keyword>
<protein>
    <submittedName>
        <fullName evidence="1">Uncharacterized protein</fullName>
    </submittedName>
</protein>
<dbReference type="Proteomes" id="UP000707731">
    <property type="component" value="Unassembled WGS sequence"/>
</dbReference>
<dbReference type="RefSeq" id="WP_195005055.1">
    <property type="nucleotide sequence ID" value="NZ_JADLQN010000010.1"/>
</dbReference>